<proteinExistence type="predicted"/>
<organism evidence="2">
    <name type="scientific">Geobacter metallireducens</name>
    <dbReference type="NCBI Taxonomy" id="28232"/>
    <lineage>
        <taxon>Bacteria</taxon>
        <taxon>Pseudomonadati</taxon>
        <taxon>Thermodesulfobacteriota</taxon>
        <taxon>Desulfuromonadia</taxon>
        <taxon>Geobacterales</taxon>
        <taxon>Geobacteraceae</taxon>
        <taxon>Geobacter</taxon>
    </lineage>
</organism>
<evidence type="ECO:0000313" key="2">
    <source>
        <dbReference type="EMBL" id="HEN41863.1"/>
    </source>
</evidence>
<feature type="transmembrane region" description="Helical" evidence="1">
    <location>
        <begin position="21"/>
        <end position="39"/>
    </location>
</feature>
<protein>
    <recommendedName>
        <fullName evidence="3">TPR domain protein</fullName>
    </recommendedName>
</protein>
<name>A0A831XLB1_GEOME</name>
<gene>
    <name evidence="2" type="ORF">ENQ87_05720</name>
</gene>
<keyword evidence="1" id="KW-0472">Membrane</keyword>
<evidence type="ECO:0000256" key="1">
    <source>
        <dbReference type="SAM" id="Phobius"/>
    </source>
</evidence>
<sequence>MSLRSRVNSPHPPERVRFLKPPTVLGIFCAFVAVLALLFPERSLLTRLNDKEDAATIRYREAVLRVRPNDVSLRIIVAESLLRAGNNERAIETLKQLPPGLTADQKRSVAELRYHALRNMLLDAGTGTPQWQNLRLQVRSAAMELAGPHPPLWRLQQLAADARAAGDLDAWHDYQKEISAQEATFGQPQQDPFSQALARGDYRAAAAICFSAMGKAATVAQRRELFMKGVRTLQSGNLPLEALRAGERHLDGLSDDRSTLIFLTRVSLAANQPARAEYYIRKALGMTTTPKAADPS</sequence>
<keyword evidence="1" id="KW-1133">Transmembrane helix</keyword>
<comment type="caution">
    <text evidence="2">The sequence shown here is derived from an EMBL/GenBank/DDBJ whole genome shotgun (WGS) entry which is preliminary data.</text>
</comment>
<accession>A0A831XLB1</accession>
<reference evidence="2" key="1">
    <citation type="journal article" date="2020" name="mSystems">
        <title>Genome- and Community-Level Interaction Insights into Carbon Utilization and Element Cycling Functions of Hydrothermarchaeota in Hydrothermal Sediment.</title>
        <authorList>
            <person name="Zhou Z."/>
            <person name="Liu Y."/>
            <person name="Xu W."/>
            <person name="Pan J."/>
            <person name="Luo Z.H."/>
            <person name="Li M."/>
        </authorList>
    </citation>
    <scope>NUCLEOTIDE SEQUENCE [LARGE SCALE GENOMIC DNA]</scope>
    <source>
        <strain evidence="2">SpSt-349</strain>
    </source>
</reference>
<dbReference type="EMBL" id="DSOV01000021">
    <property type="protein sequence ID" value="HEN41863.1"/>
    <property type="molecule type" value="Genomic_DNA"/>
</dbReference>
<dbReference type="AlphaFoldDB" id="A0A831XLB1"/>
<evidence type="ECO:0008006" key="3">
    <source>
        <dbReference type="Google" id="ProtNLM"/>
    </source>
</evidence>
<keyword evidence="1" id="KW-0812">Transmembrane</keyword>